<dbReference type="GO" id="GO:0016020">
    <property type="term" value="C:membrane"/>
    <property type="evidence" value="ECO:0007669"/>
    <property type="project" value="UniProtKB-SubCell"/>
</dbReference>
<dbReference type="NCBIfam" id="NF037968">
    <property type="entry name" value="SemiSWEET_2"/>
    <property type="match status" value="1"/>
</dbReference>
<dbReference type="Proteomes" id="UP000239772">
    <property type="component" value="Unassembled WGS sequence"/>
</dbReference>
<dbReference type="Gene3D" id="1.20.1280.290">
    <property type="match status" value="1"/>
</dbReference>
<dbReference type="RefSeq" id="WP_106339893.1">
    <property type="nucleotide sequence ID" value="NZ_PVZS01000035.1"/>
</dbReference>
<dbReference type="Pfam" id="PF04193">
    <property type="entry name" value="PQ-loop"/>
    <property type="match status" value="1"/>
</dbReference>
<organism evidence="5 6">
    <name type="scientific">Alsobacter soli</name>
    <dbReference type="NCBI Taxonomy" id="2109933"/>
    <lineage>
        <taxon>Bacteria</taxon>
        <taxon>Pseudomonadati</taxon>
        <taxon>Pseudomonadota</taxon>
        <taxon>Alphaproteobacteria</taxon>
        <taxon>Hyphomicrobiales</taxon>
        <taxon>Alsobacteraceae</taxon>
        <taxon>Alsobacter</taxon>
    </lineage>
</organism>
<keyword evidence="2" id="KW-0812">Transmembrane</keyword>
<keyword evidence="4" id="KW-0472">Membrane</keyword>
<dbReference type="InterPro" id="IPR047662">
    <property type="entry name" value="SemiSWEET"/>
</dbReference>
<evidence type="ECO:0008006" key="7">
    <source>
        <dbReference type="Google" id="ProtNLM"/>
    </source>
</evidence>
<sequence length="100" mass="11087">MSASDYLGYVAALCSTSAYAPQVIKAWRTRRTKDISLKAFSVLVTGQCLWLTYGYLKGEWPLVASNMVTLCFTGTILYLKWCEPPDCKPEGRRSAPALGE</sequence>
<name>A0A2T1HMM3_9HYPH</name>
<evidence type="ECO:0000256" key="3">
    <source>
        <dbReference type="ARBA" id="ARBA00022989"/>
    </source>
</evidence>
<dbReference type="EMBL" id="PVZS01000035">
    <property type="protein sequence ID" value="PSC02888.1"/>
    <property type="molecule type" value="Genomic_DNA"/>
</dbReference>
<dbReference type="GO" id="GO:0051119">
    <property type="term" value="F:sugar transmembrane transporter activity"/>
    <property type="evidence" value="ECO:0007669"/>
    <property type="project" value="InterPro"/>
</dbReference>
<evidence type="ECO:0000256" key="2">
    <source>
        <dbReference type="ARBA" id="ARBA00022692"/>
    </source>
</evidence>
<keyword evidence="6" id="KW-1185">Reference proteome</keyword>
<keyword evidence="3" id="KW-1133">Transmembrane helix</keyword>
<accession>A0A2T1HMM3</accession>
<reference evidence="6" key="1">
    <citation type="submission" date="2018-03" db="EMBL/GenBank/DDBJ databases">
        <authorList>
            <person name="Sun L."/>
            <person name="Liu H."/>
            <person name="Chen W."/>
            <person name="Huang K."/>
            <person name="Liu W."/>
            <person name="Gao X."/>
        </authorList>
    </citation>
    <scope>NUCLEOTIDE SEQUENCE [LARGE SCALE GENOMIC DNA]</scope>
    <source>
        <strain evidence="6">SH9</strain>
    </source>
</reference>
<dbReference type="InterPro" id="IPR006603">
    <property type="entry name" value="PQ-loop_rpt"/>
</dbReference>
<comment type="subcellular location">
    <subcellularLocation>
        <location evidence="1">Membrane</location>
        <topology evidence="1">Multi-pass membrane protein</topology>
    </subcellularLocation>
</comment>
<evidence type="ECO:0000313" key="6">
    <source>
        <dbReference type="Proteomes" id="UP000239772"/>
    </source>
</evidence>
<proteinExistence type="predicted"/>
<evidence type="ECO:0000256" key="1">
    <source>
        <dbReference type="ARBA" id="ARBA00004141"/>
    </source>
</evidence>
<dbReference type="AlphaFoldDB" id="A0A2T1HMM3"/>
<protein>
    <recommendedName>
        <fullName evidence="7">MtN3 and saliva related transmembrane protein</fullName>
    </recommendedName>
</protein>
<dbReference type="OrthoDB" id="9814012at2"/>
<evidence type="ECO:0000256" key="4">
    <source>
        <dbReference type="ARBA" id="ARBA00023136"/>
    </source>
</evidence>
<gene>
    <name evidence="5" type="ORF">SLNSH_21640</name>
</gene>
<comment type="caution">
    <text evidence="5">The sequence shown here is derived from an EMBL/GenBank/DDBJ whole genome shotgun (WGS) entry which is preliminary data.</text>
</comment>
<evidence type="ECO:0000313" key="5">
    <source>
        <dbReference type="EMBL" id="PSC02888.1"/>
    </source>
</evidence>